<organism evidence="1">
    <name type="scientific">Physcomitrium patens</name>
    <name type="common">Spreading-leaved earth moss</name>
    <name type="synonym">Physcomitrella patens</name>
    <dbReference type="NCBI Taxonomy" id="3218"/>
    <lineage>
        <taxon>Eukaryota</taxon>
        <taxon>Viridiplantae</taxon>
        <taxon>Streptophyta</taxon>
        <taxon>Embryophyta</taxon>
        <taxon>Bryophyta</taxon>
        <taxon>Bryophytina</taxon>
        <taxon>Bryopsida</taxon>
        <taxon>Funariidae</taxon>
        <taxon>Funariales</taxon>
        <taxon>Funariaceae</taxon>
        <taxon>Physcomitrium</taxon>
    </lineage>
</organism>
<reference evidence="1 3" key="2">
    <citation type="journal article" date="2018" name="Plant J.">
        <title>The Physcomitrella patens chromosome-scale assembly reveals moss genome structure and evolution.</title>
        <authorList>
            <person name="Lang D."/>
            <person name="Ullrich K.K."/>
            <person name="Murat F."/>
            <person name="Fuchs J."/>
            <person name="Jenkins J."/>
            <person name="Haas F.B."/>
            <person name="Piednoel M."/>
            <person name="Gundlach H."/>
            <person name="Van Bel M."/>
            <person name="Meyberg R."/>
            <person name="Vives C."/>
            <person name="Morata J."/>
            <person name="Symeonidi A."/>
            <person name="Hiss M."/>
            <person name="Muchero W."/>
            <person name="Kamisugi Y."/>
            <person name="Saleh O."/>
            <person name="Blanc G."/>
            <person name="Decker E.L."/>
            <person name="van Gessel N."/>
            <person name="Grimwood J."/>
            <person name="Hayes R.D."/>
            <person name="Graham S.W."/>
            <person name="Gunter L.E."/>
            <person name="McDaniel S.F."/>
            <person name="Hoernstein S.N.W."/>
            <person name="Larsson A."/>
            <person name="Li F.W."/>
            <person name="Perroud P.F."/>
            <person name="Phillips J."/>
            <person name="Ranjan P."/>
            <person name="Rokshar D.S."/>
            <person name="Rothfels C.J."/>
            <person name="Schneider L."/>
            <person name="Shu S."/>
            <person name="Stevenson D.W."/>
            <person name="Thummler F."/>
            <person name="Tillich M."/>
            <person name="Villarreal Aguilar J.C."/>
            <person name="Widiez T."/>
            <person name="Wong G.K."/>
            <person name="Wymore A."/>
            <person name="Zhang Y."/>
            <person name="Zimmer A.D."/>
            <person name="Quatrano R.S."/>
            <person name="Mayer K.F.X."/>
            <person name="Goodstein D."/>
            <person name="Casacuberta J.M."/>
            <person name="Vandepoele K."/>
            <person name="Reski R."/>
            <person name="Cuming A.C."/>
            <person name="Tuskan G.A."/>
            <person name="Maumus F."/>
            <person name="Salse J."/>
            <person name="Schmutz J."/>
            <person name="Rensing S.A."/>
        </authorList>
    </citation>
    <scope>NUCLEOTIDE SEQUENCE [LARGE SCALE GENOMIC DNA]</scope>
    <source>
        <strain evidence="2 3">cv. Gransden 2004</strain>
    </source>
</reference>
<dbReference type="InParanoid" id="A0A2K1JBL2"/>
<reference evidence="1 3" key="1">
    <citation type="journal article" date="2008" name="Science">
        <title>The Physcomitrella genome reveals evolutionary insights into the conquest of land by plants.</title>
        <authorList>
            <person name="Rensing S."/>
            <person name="Lang D."/>
            <person name="Zimmer A."/>
            <person name="Terry A."/>
            <person name="Salamov A."/>
            <person name="Shapiro H."/>
            <person name="Nishiyama T."/>
            <person name="Perroud P.-F."/>
            <person name="Lindquist E."/>
            <person name="Kamisugi Y."/>
            <person name="Tanahashi T."/>
            <person name="Sakakibara K."/>
            <person name="Fujita T."/>
            <person name="Oishi K."/>
            <person name="Shin-I T."/>
            <person name="Kuroki Y."/>
            <person name="Toyoda A."/>
            <person name="Suzuki Y."/>
            <person name="Hashimoto A."/>
            <person name="Yamaguchi K."/>
            <person name="Sugano A."/>
            <person name="Kohara Y."/>
            <person name="Fujiyama A."/>
            <person name="Anterola A."/>
            <person name="Aoki S."/>
            <person name="Ashton N."/>
            <person name="Barbazuk W.B."/>
            <person name="Barker E."/>
            <person name="Bennetzen J."/>
            <person name="Bezanilla M."/>
            <person name="Blankenship R."/>
            <person name="Cho S.H."/>
            <person name="Dutcher S."/>
            <person name="Estelle M."/>
            <person name="Fawcett J.A."/>
            <person name="Gundlach H."/>
            <person name="Hanada K."/>
            <person name="Heyl A."/>
            <person name="Hicks K.A."/>
            <person name="Hugh J."/>
            <person name="Lohr M."/>
            <person name="Mayer K."/>
            <person name="Melkozernov A."/>
            <person name="Murata T."/>
            <person name="Nelson D."/>
            <person name="Pils B."/>
            <person name="Prigge M."/>
            <person name="Reiss B."/>
            <person name="Renner T."/>
            <person name="Rombauts S."/>
            <person name="Rushton P."/>
            <person name="Sanderfoot A."/>
            <person name="Schween G."/>
            <person name="Shiu S.-H."/>
            <person name="Stueber K."/>
            <person name="Theodoulou F.L."/>
            <person name="Tu H."/>
            <person name="Van de Peer Y."/>
            <person name="Verrier P.J."/>
            <person name="Waters E."/>
            <person name="Wood A."/>
            <person name="Yang L."/>
            <person name="Cove D."/>
            <person name="Cuming A."/>
            <person name="Hasebe M."/>
            <person name="Lucas S."/>
            <person name="Mishler D.B."/>
            <person name="Reski R."/>
            <person name="Grigoriev I."/>
            <person name="Quatrano R.S."/>
            <person name="Boore J.L."/>
        </authorList>
    </citation>
    <scope>NUCLEOTIDE SEQUENCE [LARGE SCALE GENOMIC DNA]</scope>
    <source>
        <strain evidence="2 3">cv. Gransden 2004</strain>
    </source>
</reference>
<keyword evidence="3" id="KW-1185">Reference proteome</keyword>
<dbReference type="Gramene" id="Pp3c15_1610V3.1">
    <property type="protein sequence ID" value="Pp3c15_1610V3.1"/>
    <property type="gene ID" value="Pp3c15_1610"/>
</dbReference>
<proteinExistence type="predicted"/>
<dbReference type="EMBL" id="ABEU02000015">
    <property type="protein sequence ID" value="PNR38897.1"/>
    <property type="molecule type" value="Genomic_DNA"/>
</dbReference>
<dbReference type="Proteomes" id="UP000006727">
    <property type="component" value="Chromosome 15"/>
</dbReference>
<dbReference type="CDD" id="cd09272">
    <property type="entry name" value="RNase_HI_RT_Ty1"/>
    <property type="match status" value="1"/>
</dbReference>
<gene>
    <name evidence="1" type="ORF">PHYPA_019175</name>
</gene>
<evidence type="ECO:0008006" key="4">
    <source>
        <dbReference type="Google" id="ProtNLM"/>
    </source>
</evidence>
<accession>A0A2K1JBL2</accession>
<name>A0A2K1JBL2_PHYPA</name>
<evidence type="ECO:0000313" key="1">
    <source>
        <dbReference type="EMBL" id="PNR38897.1"/>
    </source>
</evidence>
<reference evidence="2" key="3">
    <citation type="submission" date="2020-12" db="UniProtKB">
        <authorList>
            <consortium name="EnsemblPlants"/>
        </authorList>
    </citation>
    <scope>IDENTIFICATION</scope>
</reference>
<dbReference type="EnsemblPlants" id="Pp3c15_1610V3.1">
    <property type="protein sequence ID" value="Pp3c15_1610V3.1"/>
    <property type="gene ID" value="Pp3c15_1610"/>
</dbReference>
<protein>
    <recommendedName>
        <fullName evidence="4">Reverse transcriptase Ty1/copia-type domain-containing protein</fullName>
    </recommendedName>
</protein>
<dbReference type="AlphaFoldDB" id="A0A2K1JBL2"/>
<dbReference type="STRING" id="3218.A0A2K1JBL2"/>
<evidence type="ECO:0000313" key="3">
    <source>
        <dbReference type="Proteomes" id="UP000006727"/>
    </source>
</evidence>
<evidence type="ECO:0000313" key="2">
    <source>
        <dbReference type="EnsemblPlants" id="Pp3c15_1610V3.1"/>
    </source>
</evidence>
<sequence>MALTKATTKAIYLRKLLYELGFSQHVSTTIYSDSQSAITLSKNQKYHSRSKYEDIQYYFTREKILAKEIKLKYVPTTHMRENIFTKSLSKQKHFQSLSQLGQ</sequence>